<sequence length="679" mass="77571">MIKIANDGRFDMVISNMKKVNWVERYKEWQTLALDSGSKQSLSARYGKEKLGESQFFCDIATGCSMKPDPRRVLEFVNSSLPSLSQKDKVEEALARYWAAMTYWIVFRSGSNTMRSLERGQAYLSSSIDSIILDFTKQDDAKAQLLCDIANWFIDQIWSKSVTGFETFFGQKDYEDKKWLEKLKKAKLPVVFGLIKSIFEDGLKRKYDYFYAEEHPGGQVTDSPNFLRLSSQSYTDDLICGQIDGIKGTGGDNLWRMADSGYHLSEIMKDYLQNLSKVYRILNGLESSPDFVYTMSDWMADSNFEDSIHSLDTIDIAKNADEWGRKLKGYFISAALAANKCYMKCQSGMNPREVVSRCMDETFAKHRYCPAEAPDTMCQVNCYTMMDAGNHEKPLIGLDKFKKHGFSSTEVMKNSWTQYMKTSNRERKPELNVESGKDAKLNPEKPSLILSTSVSRTNIISDTPVKSKNFPCYTGGWQGLEVESFMNRQGLGRGSPDFGDPKKKNPRAWEVLQNHCPEEARSMPPLTRYFNMICGLRLYWPGKSLRTGLIHNQVLTPDYEGKNDDRCNALRAKTEALDERTANVRFCLGSYPEGEEIFAHERPSVYTDYNDPLHRGTGLYYLSNHELYCRWYLANLPISYKIKQGWLDDDWSAPEDDTKMIGHDAESTGTGSEKRDGDD</sequence>
<dbReference type="Proteomes" id="UP000326757">
    <property type="component" value="Unassembled WGS sequence"/>
</dbReference>
<proteinExistence type="predicted"/>
<feature type="region of interest" description="Disordered" evidence="1">
    <location>
        <begin position="657"/>
        <end position="679"/>
    </location>
</feature>
<name>A0A5N6K7H3_MONLA</name>
<organism evidence="2 3">
    <name type="scientific">Monilinia laxa</name>
    <name type="common">Brown rot fungus</name>
    <name type="synonym">Sclerotinia laxa</name>
    <dbReference type="NCBI Taxonomy" id="61186"/>
    <lineage>
        <taxon>Eukaryota</taxon>
        <taxon>Fungi</taxon>
        <taxon>Dikarya</taxon>
        <taxon>Ascomycota</taxon>
        <taxon>Pezizomycotina</taxon>
        <taxon>Leotiomycetes</taxon>
        <taxon>Helotiales</taxon>
        <taxon>Sclerotiniaceae</taxon>
        <taxon>Monilinia</taxon>
    </lineage>
</organism>
<evidence type="ECO:0000313" key="3">
    <source>
        <dbReference type="Proteomes" id="UP000326757"/>
    </source>
</evidence>
<protein>
    <submittedName>
        <fullName evidence="2">Uncharacterized protein</fullName>
    </submittedName>
</protein>
<evidence type="ECO:0000313" key="2">
    <source>
        <dbReference type="EMBL" id="KAB8298718.1"/>
    </source>
</evidence>
<feature type="region of interest" description="Disordered" evidence="1">
    <location>
        <begin position="422"/>
        <end position="444"/>
    </location>
</feature>
<dbReference type="OrthoDB" id="3473062at2759"/>
<keyword evidence="3" id="KW-1185">Reference proteome</keyword>
<accession>A0A5N6K7H3</accession>
<dbReference type="EMBL" id="VIGI01000006">
    <property type="protein sequence ID" value="KAB8298718.1"/>
    <property type="molecule type" value="Genomic_DNA"/>
</dbReference>
<evidence type="ECO:0000256" key="1">
    <source>
        <dbReference type="SAM" id="MobiDB-lite"/>
    </source>
</evidence>
<feature type="compositionally biased region" description="Basic and acidic residues" evidence="1">
    <location>
        <begin position="423"/>
        <end position="443"/>
    </location>
</feature>
<gene>
    <name evidence="2" type="ORF">EYC80_000893</name>
</gene>
<dbReference type="AlphaFoldDB" id="A0A5N6K7H3"/>
<comment type="caution">
    <text evidence="2">The sequence shown here is derived from an EMBL/GenBank/DDBJ whole genome shotgun (WGS) entry which is preliminary data.</text>
</comment>
<reference evidence="2 3" key="1">
    <citation type="submission" date="2019-06" db="EMBL/GenBank/DDBJ databases">
        <title>Genome Sequence of the Brown Rot Fungal Pathogen Monilinia laxa.</title>
        <authorList>
            <person name="De Miccolis Angelini R.M."/>
            <person name="Landi L."/>
            <person name="Abate D."/>
            <person name="Pollastro S."/>
            <person name="Romanazzi G."/>
            <person name="Faretra F."/>
        </authorList>
    </citation>
    <scope>NUCLEOTIDE SEQUENCE [LARGE SCALE GENOMIC DNA]</scope>
    <source>
        <strain evidence="2 3">Mlax316</strain>
    </source>
</reference>